<sequence>MPTHPRAESSNPLLLPHTHTAKRAAQPDPGREERSESNPSTKGIGRADNPRHRSPLPASKVYGFVYSWATLLAQALFRVFVGQKDTKPGGSGHRSLHAV</sequence>
<evidence type="ECO:0000256" key="1">
    <source>
        <dbReference type="SAM" id="MobiDB-lite"/>
    </source>
</evidence>
<evidence type="ECO:0000313" key="2">
    <source>
        <dbReference type="EMBL" id="PKU37271.1"/>
    </source>
</evidence>
<proteinExistence type="predicted"/>
<protein>
    <submittedName>
        <fullName evidence="2">Uncharacterized protein</fullName>
    </submittedName>
</protein>
<accession>A0A2I0TU06</accession>
<evidence type="ECO:0000313" key="3">
    <source>
        <dbReference type="Proteomes" id="UP000233556"/>
    </source>
</evidence>
<reference evidence="3" key="1">
    <citation type="submission" date="2017-11" db="EMBL/GenBank/DDBJ databases">
        <authorList>
            <person name="Lima N.C."/>
            <person name="Parody-Merino A.M."/>
            <person name="Battley P.F."/>
            <person name="Fidler A.E."/>
            <person name="Prosdocimi F."/>
        </authorList>
    </citation>
    <scope>NUCLEOTIDE SEQUENCE [LARGE SCALE GENOMIC DNA]</scope>
</reference>
<feature type="region of interest" description="Disordered" evidence="1">
    <location>
        <begin position="1"/>
        <end position="56"/>
    </location>
</feature>
<dbReference type="EMBL" id="KZ507218">
    <property type="protein sequence ID" value="PKU37271.1"/>
    <property type="molecule type" value="Genomic_DNA"/>
</dbReference>
<name>A0A2I0TU06_LIMLA</name>
<keyword evidence="3" id="KW-1185">Reference proteome</keyword>
<organism evidence="2 3">
    <name type="scientific">Limosa lapponica baueri</name>
    <dbReference type="NCBI Taxonomy" id="1758121"/>
    <lineage>
        <taxon>Eukaryota</taxon>
        <taxon>Metazoa</taxon>
        <taxon>Chordata</taxon>
        <taxon>Craniata</taxon>
        <taxon>Vertebrata</taxon>
        <taxon>Euteleostomi</taxon>
        <taxon>Archelosauria</taxon>
        <taxon>Archosauria</taxon>
        <taxon>Dinosauria</taxon>
        <taxon>Saurischia</taxon>
        <taxon>Theropoda</taxon>
        <taxon>Coelurosauria</taxon>
        <taxon>Aves</taxon>
        <taxon>Neognathae</taxon>
        <taxon>Neoaves</taxon>
        <taxon>Charadriiformes</taxon>
        <taxon>Scolopacidae</taxon>
        <taxon>Limosa</taxon>
    </lineage>
</organism>
<gene>
    <name evidence="2" type="ORF">llap_12426</name>
</gene>
<dbReference type="Proteomes" id="UP000233556">
    <property type="component" value="Unassembled WGS sequence"/>
</dbReference>
<dbReference type="AlphaFoldDB" id="A0A2I0TU06"/>
<reference evidence="3" key="2">
    <citation type="submission" date="2017-12" db="EMBL/GenBank/DDBJ databases">
        <title>Genome sequence of the Bar-tailed Godwit (Limosa lapponica baueri).</title>
        <authorList>
            <person name="Lima N.C.B."/>
            <person name="Parody-Merino A.M."/>
            <person name="Battley P.F."/>
            <person name="Fidler A.E."/>
            <person name="Prosdocimi F."/>
        </authorList>
    </citation>
    <scope>NUCLEOTIDE SEQUENCE [LARGE SCALE GENOMIC DNA]</scope>
</reference>